<dbReference type="GO" id="GO:0003729">
    <property type="term" value="F:mRNA binding"/>
    <property type="evidence" value="ECO:0007669"/>
    <property type="project" value="TreeGrafter"/>
</dbReference>
<reference evidence="6" key="1">
    <citation type="submission" date="2011-02" db="EMBL/GenBank/DDBJ databases">
        <authorList>
            <person name="Aslett M."/>
        </authorList>
    </citation>
    <scope>NUCLEOTIDE SEQUENCE</scope>
    <source>
        <strain evidence="6">Liverpool</strain>
    </source>
</reference>
<proteinExistence type="inferred from homology"/>
<dbReference type="PANTHER" id="PTHR45987">
    <property type="entry name" value="39S RIBOSOMAL PROTEIN L12"/>
    <property type="match status" value="1"/>
</dbReference>
<dbReference type="VEuPathDB" id="ToxoDB:NCLIV_066990"/>
<dbReference type="EMBL" id="LN714487">
    <property type="protein sequence ID" value="CEL71037.1"/>
    <property type="molecule type" value="Genomic_DNA"/>
</dbReference>
<evidence type="ECO:0000313" key="6">
    <source>
        <dbReference type="EMBL" id="CBZ56274.1"/>
    </source>
</evidence>
<gene>
    <name evidence="7" type="ORF">BN1204_066990</name>
    <name evidence="6" type="ORF">NCLIV_066990</name>
</gene>
<dbReference type="GO" id="GO:0006412">
    <property type="term" value="P:translation"/>
    <property type="evidence" value="ECO:0007669"/>
    <property type="project" value="InterPro"/>
</dbReference>
<keyword evidence="2 7" id="KW-0689">Ribosomal protein</keyword>
<dbReference type="HAMAP" id="MF_00368">
    <property type="entry name" value="Ribosomal_bL12"/>
    <property type="match status" value="1"/>
</dbReference>
<reference evidence="6" key="2">
    <citation type="submission" date="2011-03" db="EMBL/GenBank/DDBJ databases">
        <title>Comparative genomics and transcriptomics of Neospora caninum and Toxoplasma gondii.</title>
        <authorList>
            <person name="Reid A.J."/>
            <person name="Sohal A."/>
            <person name="Harris D."/>
            <person name="Quail M."/>
            <person name="Sanders M."/>
            <person name="Berriman M."/>
            <person name="Wastling J.M."/>
            <person name="Pain A."/>
        </authorList>
    </citation>
    <scope>NUCLEOTIDE SEQUENCE</scope>
    <source>
        <strain evidence="6">Liverpool</strain>
    </source>
</reference>
<keyword evidence="8" id="KW-1185">Reference proteome</keyword>
<dbReference type="InterPro" id="IPR013823">
    <property type="entry name" value="Ribosomal_bL12_C"/>
</dbReference>
<dbReference type="FunCoup" id="F0VRC6">
    <property type="interactions" value="5"/>
</dbReference>
<dbReference type="GO" id="GO:0003735">
    <property type="term" value="F:structural constituent of ribosome"/>
    <property type="evidence" value="ECO:0007669"/>
    <property type="project" value="InterPro"/>
</dbReference>
<evidence type="ECO:0000313" key="8">
    <source>
        <dbReference type="Proteomes" id="UP000007494"/>
    </source>
</evidence>
<reference evidence="7" key="4">
    <citation type="journal article" date="2015" name="PLoS ONE">
        <title>Comprehensive Evaluation of Toxoplasma gondii VEG and Neospora caninum LIV Genomes with Tachyzoite Stage Transcriptome and Proteome Defines Novel Transcript Features.</title>
        <authorList>
            <person name="Ramaprasad A."/>
            <person name="Mourier T."/>
            <person name="Naeem R."/>
            <person name="Malas T.B."/>
            <person name="Moussa E."/>
            <person name="Panigrahi A."/>
            <person name="Vermont S.J."/>
            <person name="Otto T.D."/>
            <person name="Wastling J."/>
            <person name="Pain A."/>
        </authorList>
    </citation>
    <scope>NUCLEOTIDE SEQUENCE</scope>
    <source>
        <strain evidence="7">Liverpool</strain>
    </source>
</reference>
<dbReference type="PANTHER" id="PTHR45987:SF4">
    <property type="entry name" value="LARGE RIBOSOMAL SUBUNIT PROTEIN BL12M"/>
    <property type="match status" value="1"/>
</dbReference>
<organism evidence="6 8">
    <name type="scientific">Neospora caninum (strain Liverpool)</name>
    <dbReference type="NCBI Taxonomy" id="572307"/>
    <lineage>
        <taxon>Eukaryota</taxon>
        <taxon>Sar</taxon>
        <taxon>Alveolata</taxon>
        <taxon>Apicomplexa</taxon>
        <taxon>Conoidasida</taxon>
        <taxon>Coccidia</taxon>
        <taxon>Eucoccidiorida</taxon>
        <taxon>Eimeriorina</taxon>
        <taxon>Sarcocystidae</taxon>
        <taxon>Neospora</taxon>
    </lineage>
</organism>
<accession>F0VRC6</accession>
<reference evidence="8" key="3">
    <citation type="journal article" date="2012" name="PLoS Pathog.">
        <title>Comparative genomics of the apicomplexan parasites Toxoplasma gondii and Neospora caninum: Coccidia differing in host range and transmission strategy.</title>
        <authorList>
            <person name="Reid A.J."/>
            <person name="Vermont S.J."/>
            <person name="Cotton J.A."/>
            <person name="Harris D."/>
            <person name="Hill-Cawthorne G.A."/>
            <person name="Konen-Waisman S."/>
            <person name="Latham S.M."/>
            <person name="Mourier T."/>
            <person name="Norton R."/>
            <person name="Quail M.A."/>
            <person name="Sanders M."/>
            <person name="Shanmugam D."/>
            <person name="Sohal A."/>
            <person name="Wasmuth J.D."/>
            <person name="Brunk B."/>
            <person name="Grigg M.E."/>
            <person name="Howard J.C."/>
            <person name="Parkinson J."/>
            <person name="Roos D.S."/>
            <person name="Trees A.J."/>
            <person name="Berriman M."/>
            <person name="Pain A."/>
            <person name="Wastling J.M."/>
        </authorList>
    </citation>
    <scope>NUCLEOTIDE SEQUENCE [LARGE SCALE GENOMIC DNA]</scope>
    <source>
        <strain evidence="8">Liverpool</strain>
    </source>
</reference>
<sequence>MANLAKAAGGASSWNCARVHRSFPQHVGTGRPWQNRFTGIESSLLSARREAVSSSPRKSSSLSSGSTSPSSVTTCIPRLGQVFSDDALRFSNASLSCTPSCRSVSRYSSTRPLSAGRPEVMDAVGGGLSAVQGFVCGGAQRRQPGCMQQPHRRWHQIVSQANFGTASAASFDIFQKLKDPPETGEEETGAAKKRKPSDRVIRLVDEVMNLTLIEAADLCDLCQEKLAERSGGPTFNAAAAAGRTPFPHPAGMFAGMAMPGMMGAMAAPVGMMPPMAAAPAAAPGSAAAPGNAAAPATEATSEKKPEKKEDAKAAFSIKLLGFDAPKKVAVVKEVRAITALGLKESKDLVEQAPKIIKKAVPAAEAEALKAKLEAAGAQVALE</sequence>
<feature type="region of interest" description="Disordered" evidence="4">
    <location>
        <begin position="279"/>
        <end position="308"/>
    </location>
</feature>
<dbReference type="InterPro" id="IPR000206">
    <property type="entry name" value="Ribosomal_bL12"/>
</dbReference>
<dbReference type="EMBL" id="FR823393">
    <property type="protein sequence ID" value="CBZ56274.1"/>
    <property type="molecule type" value="Genomic_DNA"/>
</dbReference>
<dbReference type="eggNOG" id="KOG1715">
    <property type="taxonomic scope" value="Eukaryota"/>
</dbReference>
<dbReference type="Proteomes" id="UP000007494">
    <property type="component" value="Chromosome XII"/>
</dbReference>
<evidence type="ECO:0000256" key="3">
    <source>
        <dbReference type="ARBA" id="ARBA00023274"/>
    </source>
</evidence>
<feature type="compositionally biased region" description="Low complexity" evidence="4">
    <location>
        <begin position="53"/>
        <end position="71"/>
    </location>
</feature>
<comment type="similarity">
    <text evidence="1">Belongs to the bacterial ribosomal protein bL12 family.</text>
</comment>
<dbReference type="AlphaFoldDB" id="F0VRC6"/>
<protein>
    <submittedName>
        <fullName evidence="7">50S ribosomal protein L7/L12</fullName>
    </submittedName>
</protein>
<dbReference type="CDD" id="cd00387">
    <property type="entry name" value="Ribosomal_L7_L12"/>
    <property type="match status" value="1"/>
</dbReference>
<dbReference type="InParanoid" id="F0VRC6"/>
<dbReference type="OMA" id="ASFDIFQ"/>
<dbReference type="RefSeq" id="XP_003886299.1">
    <property type="nucleotide sequence ID" value="XM_003886250.1"/>
</dbReference>
<keyword evidence="3" id="KW-0687">Ribonucleoprotein</keyword>
<dbReference type="Pfam" id="PF00542">
    <property type="entry name" value="Ribosomal_L12"/>
    <property type="match status" value="1"/>
</dbReference>
<dbReference type="GO" id="GO:0005840">
    <property type="term" value="C:ribosome"/>
    <property type="evidence" value="ECO:0007669"/>
    <property type="project" value="UniProtKB-KW"/>
</dbReference>
<evidence type="ECO:0000256" key="4">
    <source>
        <dbReference type="SAM" id="MobiDB-lite"/>
    </source>
</evidence>
<dbReference type="SUPFAM" id="SSF54736">
    <property type="entry name" value="ClpS-like"/>
    <property type="match status" value="1"/>
</dbReference>
<feature type="domain" description="Large ribosomal subunit protein bL12 C-terminal" evidence="5">
    <location>
        <begin position="315"/>
        <end position="381"/>
    </location>
</feature>
<dbReference type="InterPro" id="IPR014719">
    <property type="entry name" value="Ribosomal_bL12_C/ClpS-like"/>
</dbReference>
<dbReference type="GO" id="GO:1990904">
    <property type="term" value="C:ribonucleoprotein complex"/>
    <property type="evidence" value="ECO:0007669"/>
    <property type="project" value="UniProtKB-KW"/>
</dbReference>
<feature type="region of interest" description="Disordered" evidence="4">
    <location>
        <begin position="48"/>
        <end position="72"/>
    </location>
</feature>
<feature type="compositionally biased region" description="Low complexity" evidence="4">
    <location>
        <begin position="279"/>
        <end position="296"/>
    </location>
</feature>
<evidence type="ECO:0000256" key="1">
    <source>
        <dbReference type="ARBA" id="ARBA00007197"/>
    </source>
</evidence>
<evidence type="ECO:0000259" key="5">
    <source>
        <dbReference type="Pfam" id="PF00542"/>
    </source>
</evidence>
<evidence type="ECO:0000313" key="7">
    <source>
        <dbReference type="EMBL" id="CEL71037.1"/>
    </source>
</evidence>
<evidence type="ECO:0000256" key="2">
    <source>
        <dbReference type="ARBA" id="ARBA00022980"/>
    </source>
</evidence>
<dbReference type="GeneID" id="13445497"/>
<dbReference type="FunFam" id="3.30.1390.10:FF:000001">
    <property type="entry name" value="50S ribosomal protein L7/L12"/>
    <property type="match status" value="1"/>
</dbReference>
<dbReference type="OrthoDB" id="332800at2759"/>
<dbReference type="Gene3D" id="3.30.1390.10">
    <property type="match status" value="1"/>
</dbReference>
<name>F0VRC6_NEOCL</name>